<reference evidence="7 8" key="1">
    <citation type="submission" date="2017-03" db="EMBL/GenBank/DDBJ databases">
        <title>Genomes of endolithic fungi from Antarctica.</title>
        <authorList>
            <person name="Coleine C."/>
            <person name="Masonjones S."/>
            <person name="Stajich J.E."/>
        </authorList>
    </citation>
    <scope>NUCLEOTIDE SEQUENCE [LARGE SCALE GENOMIC DNA]</scope>
    <source>
        <strain evidence="7 8">CCFEE 6314</strain>
    </source>
</reference>
<organism evidence="7 8">
    <name type="scientific">Exophiala mesophila</name>
    <name type="common">Black yeast-like fungus</name>
    <dbReference type="NCBI Taxonomy" id="212818"/>
    <lineage>
        <taxon>Eukaryota</taxon>
        <taxon>Fungi</taxon>
        <taxon>Dikarya</taxon>
        <taxon>Ascomycota</taxon>
        <taxon>Pezizomycotina</taxon>
        <taxon>Eurotiomycetes</taxon>
        <taxon>Chaetothyriomycetidae</taxon>
        <taxon>Chaetothyriales</taxon>
        <taxon>Herpotrichiellaceae</taxon>
        <taxon>Exophiala</taxon>
    </lineage>
</organism>
<dbReference type="GO" id="GO:0000981">
    <property type="term" value="F:DNA-binding transcription factor activity, RNA polymerase II-specific"/>
    <property type="evidence" value="ECO:0007669"/>
    <property type="project" value="TreeGrafter"/>
</dbReference>
<accession>A0A438MVX9</accession>
<dbReference type="InterPro" id="IPR051089">
    <property type="entry name" value="prtT"/>
</dbReference>
<evidence type="ECO:0000313" key="7">
    <source>
        <dbReference type="EMBL" id="RVX67266.1"/>
    </source>
</evidence>
<keyword evidence="3" id="KW-0238">DNA-binding</keyword>
<evidence type="ECO:0000256" key="5">
    <source>
        <dbReference type="ARBA" id="ARBA00023242"/>
    </source>
</evidence>
<keyword evidence="2" id="KW-0805">Transcription regulation</keyword>
<comment type="caution">
    <text evidence="7">The sequence shown here is derived from an EMBL/GenBank/DDBJ whole genome shotgun (WGS) entry which is preliminary data.</text>
</comment>
<evidence type="ECO:0000256" key="4">
    <source>
        <dbReference type="ARBA" id="ARBA00023163"/>
    </source>
</evidence>
<evidence type="ECO:0000256" key="6">
    <source>
        <dbReference type="SAM" id="MobiDB-lite"/>
    </source>
</evidence>
<dbReference type="PANTHER" id="PTHR31845">
    <property type="entry name" value="FINGER DOMAIN PROTEIN, PUTATIVE-RELATED"/>
    <property type="match status" value="1"/>
</dbReference>
<dbReference type="VEuPathDB" id="FungiDB:PV10_06860"/>
<keyword evidence="4" id="KW-0804">Transcription</keyword>
<evidence type="ECO:0000256" key="3">
    <source>
        <dbReference type="ARBA" id="ARBA00023125"/>
    </source>
</evidence>
<dbReference type="EMBL" id="NAJM01000050">
    <property type="protein sequence ID" value="RVX67266.1"/>
    <property type="molecule type" value="Genomic_DNA"/>
</dbReference>
<gene>
    <name evidence="7" type="ORF">B0A52_09303</name>
</gene>
<feature type="compositionally biased region" description="Polar residues" evidence="6">
    <location>
        <begin position="59"/>
        <end position="79"/>
    </location>
</feature>
<name>A0A438MVX9_EXOME</name>
<feature type="region of interest" description="Disordered" evidence="6">
    <location>
        <begin position="38"/>
        <end position="79"/>
    </location>
</feature>
<feature type="compositionally biased region" description="Polar residues" evidence="6">
    <location>
        <begin position="38"/>
        <end position="52"/>
    </location>
</feature>
<dbReference type="Proteomes" id="UP000288859">
    <property type="component" value="Unassembled WGS sequence"/>
</dbReference>
<comment type="subcellular location">
    <subcellularLocation>
        <location evidence="1">Nucleus</location>
    </subcellularLocation>
</comment>
<evidence type="ECO:0008006" key="9">
    <source>
        <dbReference type="Google" id="ProtNLM"/>
    </source>
</evidence>
<evidence type="ECO:0000256" key="1">
    <source>
        <dbReference type="ARBA" id="ARBA00004123"/>
    </source>
</evidence>
<protein>
    <recommendedName>
        <fullName evidence="9">Transcription factor domain-containing protein</fullName>
    </recommendedName>
</protein>
<proteinExistence type="predicted"/>
<dbReference type="OrthoDB" id="5226580at2759"/>
<keyword evidence="5" id="KW-0539">Nucleus</keyword>
<dbReference type="PANTHER" id="PTHR31845:SF10">
    <property type="entry name" value="ZN(II)2CYS6 TRANSCRIPTION FACTOR (EUROFUNG)"/>
    <property type="match status" value="1"/>
</dbReference>
<dbReference type="GO" id="GO:0000976">
    <property type="term" value="F:transcription cis-regulatory region binding"/>
    <property type="evidence" value="ECO:0007669"/>
    <property type="project" value="TreeGrafter"/>
</dbReference>
<evidence type="ECO:0000256" key="2">
    <source>
        <dbReference type="ARBA" id="ARBA00023015"/>
    </source>
</evidence>
<sequence>MPKVSSITEKLRVTQLEQKIEDLTTLVSTSQYAARVSASPTNALPTPSTSCCVSDHPTDSNGPNDQTASASSANKVSTGHAPITTTSSLQQLFILNIPAVLEEKLMSDFRTAMAQHFPFVVIPPELTTAILRRDSPFLFLACITVAANAETTAQGYLANKFLNHLSEHMLFRCEKSLDLLQGILVFMYCPHIMPLLHLSQSLVVDLGLNRPPSTDPGHVMFIMDCVAIIHGKNIHRARQTTAELRAFLGWHYLTSAFSSWFKRIDPPPFNQHVQDCCDRLLMEAQFPSDAQAVQLVRLHCITHRYFHHLSNKPRIPVGSLARCIENDIDGFMESLAVKRSADGMPSNTTECSSVRTPADHRTDYLRFHTLSAKISLYESLLQVEADEPLDKAEAMFHCMDCIDELMVEMCRQPSRSYPNLPVTWWFGIVHAIALLGKLSFRQARAWDLDRVRVKLPFITIVDRLVDRLRSVVLLEEAQDGSSTPIATRFQFYGEKLALCKLWYEAKINAEKGGDSRVGTNVGAGDEVSDTAAAFQPDLASLEGLFEGLDNSMWQDFIFDMNIVPQVGV</sequence>
<dbReference type="AlphaFoldDB" id="A0A438MVX9"/>
<dbReference type="GO" id="GO:0005634">
    <property type="term" value="C:nucleus"/>
    <property type="evidence" value="ECO:0007669"/>
    <property type="project" value="UniProtKB-SubCell"/>
</dbReference>
<dbReference type="CDD" id="cd12148">
    <property type="entry name" value="fungal_TF_MHR"/>
    <property type="match status" value="1"/>
</dbReference>
<evidence type="ECO:0000313" key="8">
    <source>
        <dbReference type="Proteomes" id="UP000288859"/>
    </source>
</evidence>